<evidence type="ECO:0000256" key="6">
    <source>
        <dbReference type="ARBA" id="ARBA00023033"/>
    </source>
</evidence>
<dbReference type="SUPFAM" id="SSF48264">
    <property type="entry name" value="Cytochrome P450"/>
    <property type="match status" value="1"/>
</dbReference>
<evidence type="ECO:0000313" key="8">
    <source>
        <dbReference type="EMBL" id="MBU3067407.1"/>
    </source>
</evidence>
<dbReference type="CDD" id="cd11029">
    <property type="entry name" value="CYP107-like"/>
    <property type="match status" value="1"/>
</dbReference>
<keyword evidence="4 7" id="KW-0560">Oxidoreductase</keyword>
<dbReference type="PRINTS" id="PR00359">
    <property type="entry name" value="BP450"/>
</dbReference>
<dbReference type="PROSITE" id="PS00086">
    <property type="entry name" value="CYTOCHROME_P450"/>
    <property type="match status" value="1"/>
</dbReference>
<evidence type="ECO:0000313" key="9">
    <source>
        <dbReference type="Proteomes" id="UP000733379"/>
    </source>
</evidence>
<protein>
    <submittedName>
        <fullName evidence="8">Cytochrome P450</fullName>
    </submittedName>
</protein>
<keyword evidence="3 7" id="KW-0479">Metal-binding</keyword>
<keyword evidence="9" id="KW-1185">Reference proteome</keyword>
<evidence type="ECO:0000256" key="5">
    <source>
        <dbReference type="ARBA" id="ARBA00023004"/>
    </source>
</evidence>
<gene>
    <name evidence="8" type="ORF">KO481_38530</name>
</gene>
<dbReference type="EMBL" id="JAHKNI010000021">
    <property type="protein sequence ID" value="MBU3067407.1"/>
    <property type="molecule type" value="Genomic_DNA"/>
</dbReference>
<dbReference type="InterPro" id="IPR002397">
    <property type="entry name" value="Cyt_P450_B"/>
</dbReference>
<sequence>MVRENASRAGELVAEPVDLTEEFFRNPHAVYGRLRGRGAVHFVRFPDASTGWLITGYEAAKQVFADPSISKDLGSAGAREAVANGSSRYVDNSVFVDMMVFHDPPEHTRLRALVNRAFGSRAVRDMEVRVTEVADTLLANLAGRAGEVQDLLEGYAFPLGMLLICELLGVPHEDRDRFWDWSRILMSGNETRDTRSASVQEFADYIDKLVRTKSAAPGQDVLSELIAAREGGDRLTHQELISMVFVLLVAGFETTVNLIGNAVAKLLTDKDSRQLLCDDPDRMAAFVEEVLRYRSPTRETTFRYTTTPVTVAGTDIPAGQIIVVSVAAANRDPHRFTDADHFDLTRPDNQHIAFGHGIHHCVGAPLARMEGAVALARLLAEYPDLELDESVRLEWRKSLVIRGFTTVPVRLRP</sequence>
<dbReference type="Gene3D" id="1.10.630.10">
    <property type="entry name" value="Cytochrome P450"/>
    <property type="match status" value="1"/>
</dbReference>
<reference evidence="8 9" key="1">
    <citation type="submission" date="2021-06" db="EMBL/GenBank/DDBJ databases">
        <title>Actinomycetes sequencing.</title>
        <authorList>
            <person name="Shan Q."/>
        </authorList>
    </citation>
    <scope>NUCLEOTIDE SEQUENCE [LARGE SCALE GENOMIC DNA]</scope>
    <source>
        <strain evidence="8 9">NEAU-G5</strain>
    </source>
</reference>
<evidence type="ECO:0000256" key="1">
    <source>
        <dbReference type="ARBA" id="ARBA00010617"/>
    </source>
</evidence>
<accession>A0ABS6BAS8</accession>
<dbReference type="RefSeq" id="WP_215923486.1">
    <property type="nucleotide sequence ID" value="NZ_JAHKNI010000021.1"/>
</dbReference>
<dbReference type="InterPro" id="IPR017972">
    <property type="entry name" value="Cyt_P450_CS"/>
</dbReference>
<comment type="caution">
    <text evidence="8">The sequence shown here is derived from an EMBL/GenBank/DDBJ whole genome shotgun (WGS) entry which is preliminary data.</text>
</comment>
<organism evidence="8 9">
    <name type="scientific">Nocardia albiluteola</name>
    <dbReference type="NCBI Taxonomy" id="2842303"/>
    <lineage>
        <taxon>Bacteria</taxon>
        <taxon>Bacillati</taxon>
        <taxon>Actinomycetota</taxon>
        <taxon>Actinomycetes</taxon>
        <taxon>Mycobacteriales</taxon>
        <taxon>Nocardiaceae</taxon>
        <taxon>Nocardia</taxon>
    </lineage>
</organism>
<dbReference type="PANTHER" id="PTHR46696">
    <property type="entry name" value="P450, PUTATIVE (EUROFUNG)-RELATED"/>
    <property type="match status" value="1"/>
</dbReference>
<evidence type="ECO:0000256" key="2">
    <source>
        <dbReference type="ARBA" id="ARBA00022617"/>
    </source>
</evidence>
<dbReference type="PANTHER" id="PTHR46696:SF1">
    <property type="entry name" value="CYTOCHROME P450 YJIB-RELATED"/>
    <property type="match status" value="1"/>
</dbReference>
<comment type="similarity">
    <text evidence="1 7">Belongs to the cytochrome P450 family.</text>
</comment>
<dbReference type="InterPro" id="IPR001128">
    <property type="entry name" value="Cyt_P450"/>
</dbReference>
<name>A0ABS6BAS8_9NOCA</name>
<dbReference type="Pfam" id="PF00067">
    <property type="entry name" value="p450"/>
    <property type="match status" value="1"/>
</dbReference>
<evidence type="ECO:0000256" key="3">
    <source>
        <dbReference type="ARBA" id="ARBA00022723"/>
    </source>
</evidence>
<evidence type="ECO:0000256" key="4">
    <source>
        <dbReference type="ARBA" id="ARBA00023002"/>
    </source>
</evidence>
<dbReference type="InterPro" id="IPR036396">
    <property type="entry name" value="Cyt_P450_sf"/>
</dbReference>
<proteinExistence type="inferred from homology"/>
<keyword evidence="5 7" id="KW-0408">Iron</keyword>
<keyword evidence="2 7" id="KW-0349">Heme</keyword>
<dbReference type="Proteomes" id="UP000733379">
    <property type="component" value="Unassembled WGS sequence"/>
</dbReference>
<evidence type="ECO:0000256" key="7">
    <source>
        <dbReference type="RuleBase" id="RU000461"/>
    </source>
</evidence>
<dbReference type="PRINTS" id="PR00385">
    <property type="entry name" value="P450"/>
</dbReference>
<keyword evidence="6 7" id="KW-0503">Monooxygenase</keyword>